<proteinExistence type="predicted"/>
<name>A0A409VX09_9AGAR</name>
<feature type="transmembrane region" description="Helical" evidence="7">
    <location>
        <begin position="523"/>
        <end position="546"/>
    </location>
</feature>
<protein>
    <recommendedName>
        <fullName evidence="10">Major facilitator superfamily (MFS) profile domain-containing protein</fullName>
    </recommendedName>
</protein>
<dbReference type="SUPFAM" id="SSF103473">
    <property type="entry name" value="MFS general substrate transporter"/>
    <property type="match status" value="1"/>
</dbReference>
<dbReference type="PANTHER" id="PTHR43791">
    <property type="entry name" value="PERMEASE-RELATED"/>
    <property type="match status" value="1"/>
</dbReference>
<dbReference type="Proteomes" id="UP000284706">
    <property type="component" value="Unassembled WGS sequence"/>
</dbReference>
<dbReference type="FunFam" id="1.20.1250.20:FF:000106">
    <property type="entry name" value="MFS transporter, putative"/>
    <property type="match status" value="1"/>
</dbReference>
<evidence type="ECO:0000256" key="6">
    <source>
        <dbReference type="SAM" id="MobiDB-lite"/>
    </source>
</evidence>
<evidence type="ECO:0000256" key="2">
    <source>
        <dbReference type="ARBA" id="ARBA00022448"/>
    </source>
</evidence>
<dbReference type="STRING" id="231916.A0A409VX09"/>
<evidence type="ECO:0008006" key="10">
    <source>
        <dbReference type="Google" id="ProtNLM"/>
    </source>
</evidence>
<dbReference type="AlphaFoldDB" id="A0A409VX09"/>
<comment type="caution">
    <text evidence="8">The sequence shown here is derived from an EMBL/GenBank/DDBJ whole genome shotgun (WGS) entry which is preliminary data.</text>
</comment>
<comment type="subcellular location">
    <subcellularLocation>
        <location evidence="1">Membrane</location>
        <topology evidence="1">Multi-pass membrane protein</topology>
    </subcellularLocation>
</comment>
<dbReference type="InParanoid" id="A0A409VX09"/>
<dbReference type="GO" id="GO:0022857">
    <property type="term" value="F:transmembrane transporter activity"/>
    <property type="evidence" value="ECO:0007669"/>
    <property type="project" value="InterPro"/>
</dbReference>
<dbReference type="InterPro" id="IPR011701">
    <property type="entry name" value="MFS"/>
</dbReference>
<evidence type="ECO:0000256" key="7">
    <source>
        <dbReference type="SAM" id="Phobius"/>
    </source>
</evidence>
<feature type="compositionally biased region" description="Basic and acidic residues" evidence="6">
    <location>
        <begin position="1"/>
        <end position="11"/>
    </location>
</feature>
<feature type="transmembrane region" description="Helical" evidence="7">
    <location>
        <begin position="238"/>
        <end position="259"/>
    </location>
</feature>
<keyword evidence="2" id="KW-0813">Transport</keyword>
<evidence type="ECO:0000256" key="1">
    <source>
        <dbReference type="ARBA" id="ARBA00004141"/>
    </source>
</evidence>
<dbReference type="PANTHER" id="PTHR43791:SF65">
    <property type="entry name" value="MAJOR FACILITATOR SUPERFAMILY (MFS) PROFILE DOMAIN-CONTAINING PROTEIN-RELATED"/>
    <property type="match status" value="1"/>
</dbReference>
<keyword evidence="5 7" id="KW-0472">Membrane</keyword>
<sequence>MSVVPPKREKSPSVTDDDSIDKKSAAIETQSVDDDLVDAEPARFRLYDYLFRHHLYKPKDLDATATRRSVYDDPHLAAHYWPKPEYENIHRFDPKLRWTVREERNLVRKIDWKVMLWAAISFSALNLDRGNLSQANTDNFLPDLKMTTDDYNLGNSVFRLAFLCAELPSQLVSKRLGPDRWIPMQMCAWSVVTMCQFWLTGRSTFLLTRALLGFIQGGFIPDLILYLSYFYTKYELPFRLALFWISSNICSIFASFLAVGVLRMRGVLGKAGWRGLITLCIGIMTFFRMPPSPTQSKTWFRKKGWFTEREEYIATSRILRDDPTKGDMHNREALTVKRLWQAVCDYDMWPLYIIGLMFGIPNSPPGSYLTLSLRHLGFSTINTNLLTIPSSVGNMVSMAAITMISENFHERSFISMAEDLWTLPFLIALRTLPSNANPWIFYSLSSLLLMYPYTHPIQVGWCSRNAGAVASRTVSASVYNMRLLLSLRTSTVQTTLPNVSISVHVRRPTNKDKYIFVDRRGNAILIAICTFNIVVLYPGTKAYYIWRNRQRDKIWNSMTSEEKSQYLATTTDVGNRRLDFRFAH</sequence>
<accession>A0A409VX09</accession>
<evidence type="ECO:0000256" key="5">
    <source>
        <dbReference type="ARBA" id="ARBA00023136"/>
    </source>
</evidence>
<feature type="region of interest" description="Disordered" evidence="6">
    <location>
        <begin position="1"/>
        <end position="25"/>
    </location>
</feature>
<gene>
    <name evidence="8" type="ORF">CVT26_014056</name>
</gene>
<evidence type="ECO:0000313" key="8">
    <source>
        <dbReference type="EMBL" id="PPQ70812.1"/>
    </source>
</evidence>
<dbReference type="OrthoDB" id="1935484at2759"/>
<dbReference type="Pfam" id="PF07690">
    <property type="entry name" value="MFS_1"/>
    <property type="match status" value="1"/>
</dbReference>
<reference evidence="8 9" key="1">
    <citation type="journal article" date="2018" name="Evol. Lett.">
        <title>Horizontal gene cluster transfer increased hallucinogenic mushroom diversity.</title>
        <authorList>
            <person name="Reynolds H.T."/>
            <person name="Vijayakumar V."/>
            <person name="Gluck-Thaler E."/>
            <person name="Korotkin H.B."/>
            <person name="Matheny P.B."/>
            <person name="Slot J.C."/>
        </authorList>
    </citation>
    <scope>NUCLEOTIDE SEQUENCE [LARGE SCALE GENOMIC DNA]</scope>
    <source>
        <strain evidence="8 9">SRW20</strain>
    </source>
</reference>
<dbReference type="GO" id="GO:0016020">
    <property type="term" value="C:membrane"/>
    <property type="evidence" value="ECO:0007669"/>
    <property type="project" value="UniProtKB-SubCell"/>
</dbReference>
<keyword evidence="9" id="KW-1185">Reference proteome</keyword>
<dbReference type="EMBL" id="NHYE01005527">
    <property type="protein sequence ID" value="PPQ70812.1"/>
    <property type="molecule type" value="Genomic_DNA"/>
</dbReference>
<dbReference type="InterPro" id="IPR036259">
    <property type="entry name" value="MFS_trans_sf"/>
</dbReference>
<dbReference type="Gene3D" id="1.20.1250.20">
    <property type="entry name" value="MFS general substrate transporter like domains"/>
    <property type="match status" value="1"/>
</dbReference>
<keyword evidence="4 7" id="KW-1133">Transmembrane helix</keyword>
<feature type="transmembrane region" description="Helical" evidence="7">
    <location>
        <begin position="211"/>
        <end position="232"/>
    </location>
</feature>
<evidence type="ECO:0000313" key="9">
    <source>
        <dbReference type="Proteomes" id="UP000284706"/>
    </source>
</evidence>
<evidence type="ECO:0000256" key="4">
    <source>
        <dbReference type="ARBA" id="ARBA00022989"/>
    </source>
</evidence>
<keyword evidence="3 7" id="KW-0812">Transmembrane</keyword>
<evidence type="ECO:0000256" key="3">
    <source>
        <dbReference type="ARBA" id="ARBA00022692"/>
    </source>
</evidence>
<organism evidence="8 9">
    <name type="scientific">Gymnopilus dilepis</name>
    <dbReference type="NCBI Taxonomy" id="231916"/>
    <lineage>
        <taxon>Eukaryota</taxon>
        <taxon>Fungi</taxon>
        <taxon>Dikarya</taxon>
        <taxon>Basidiomycota</taxon>
        <taxon>Agaricomycotina</taxon>
        <taxon>Agaricomycetes</taxon>
        <taxon>Agaricomycetidae</taxon>
        <taxon>Agaricales</taxon>
        <taxon>Agaricineae</taxon>
        <taxon>Hymenogastraceae</taxon>
        <taxon>Gymnopilus</taxon>
    </lineage>
</organism>